<name>A0A381RT46_9ZZZZ</name>
<dbReference type="AlphaFoldDB" id="A0A381RT46"/>
<dbReference type="GO" id="GO:0005525">
    <property type="term" value="F:GTP binding"/>
    <property type="evidence" value="ECO:0007669"/>
    <property type="project" value="UniProtKB-KW"/>
</dbReference>
<keyword evidence="4" id="KW-0342">GTP-binding</keyword>
<feature type="domain" description="G" evidence="5">
    <location>
        <begin position="220"/>
        <end position="307"/>
    </location>
</feature>
<dbReference type="PANTHER" id="PTHR42714:SF2">
    <property type="entry name" value="TRNA MODIFICATION GTPASE GTPBP3, MITOCHONDRIAL"/>
    <property type="match status" value="1"/>
</dbReference>
<gene>
    <name evidence="7" type="ORF">METZ01_LOCUS47896</name>
</gene>
<dbReference type="InterPro" id="IPR027266">
    <property type="entry name" value="TrmE/GcvT-like"/>
</dbReference>
<evidence type="ECO:0000259" key="6">
    <source>
        <dbReference type="Pfam" id="PF10396"/>
    </source>
</evidence>
<keyword evidence="3" id="KW-0547">Nucleotide-binding</keyword>
<evidence type="ECO:0000256" key="2">
    <source>
        <dbReference type="ARBA" id="ARBA00022694"/>
    </source>
</evidence>
<evidence type="ECO:0000256" key="4">
    <source>
        <dbReference type="ARBA" id="ARBA00023134"/>
    </source>
</evidence>
<keyword evidence="2" id="KW-0819">tRNA processing</keyword>
<comment type="similarity">
    <text evidence="1">Belongs to the TRAFAC class TrmE-Era-EngA-EngB-Septin-like GTPase superfamily. TrmE GTPase family.</text>
</comment>
<dbReference type="Gene3D" id="3.30.1360.120">
    <property type="entry name" value="Probable tRNA modification gtpase trme, domain 1"/>
    <property type="match status" value="1"/>
</dbReference>
<dbReference type="InterPro" id="IPR027417">
    <property type="entry name" value="P-loop_NTPase"/>
</dbReference>
<protein>
    <recommendedName>
        <fullName evidence="8">TrmE-type G domain-containing protein</fullName>
    </recommendedName>
</protein>
<dbReference type="PANTHER" id="PTHR42714">
    <property type="entry name" value="TRNA MODIFICATION GTPASE GTPBP3"/>
    <property type="match status" value="1"/>
</dbReference>
<dbReference type="SUPFAM" id="SSF103025">
    <property type="entry name" value="Folate-binding domain"/>
    <property type="match status" value="1"/>
</dbReference>
<dbReference type="Gene3D" id="1.20.120.430">
    <property type="entry name" value="tRNA modification GTPase MnmE domain 2"/>
    <property type="match status" value="1"/>
</dbReference>
<dbReference type="Pfam" id="PF10396">
    <property type="entry name" value="TrmE_N"/>
    <property type="match status" value="1"/>
</dbReference>
<evidence type="ECO:0000313" key="7">
    <source>
        <dbReference type="EMBL" id="SUZ95042.1"/>
    </source>
</evidence>
<dbReference type="GO" id="GO:0003924">
    <property type="term" value="F:GTPase activity"/>
    <property type="evidence" value="ECO:0007669"/>
    <property type="project" value="InterPro"/>
</dbReference>
<dbReference type="SUPFAM" id="SSF52540">
    <property type="entry name" value="P-loop containing nucleoside triphosphate hydrolases"/>
    <property type="match status" value="1"/>
</dbReference>
<feature type="non-terminal residue" evidence="7">
    <location>
        <position position="313"/>
    </location>
</feature>
<dbReference type="NCBIfam" id="TIGR00450">
    <property type="entry name" value="mnmE_trmE_thdF"/>
    <property type="match status" value="1"/>
</dbReference>
<sequence>MLPYDQENIVAIATPSGIGALAVVRLSGRDLKPLYKRFTHQLPKNRFALYTKLYHPINNIILDEVVATYFKSPASYTGEDIIEISCHGGSAVKNSILQAAIDGGARLANPGEFSYRSFLNGKMDLLQVEAVSALISSKTSQSAKLSLCHLEGKVSTLLGEIKSKVIDVLSIIENELNFSEDEISITSYSSIRLIIEDVQSQIAKIINSSVIGKKIFSGIRIIILGRPNTGKSSLFNAILGENRAITSPVAGTTRDTVESWFELEGVPVCLVDTAGIWESEELLDTLGVEKTKSEIKRADVCIVVDDKNPDNVF</sequence>
<evidence type="ECO:0000256" key="3">
    <source>
        <dbReference type="ARBA" id="ARBA00022741"/>
    </source>
</evidence>
<reference evidence="7" key="1">
    <citation type="submission" date="2018-05" db="EMBL/GenBank/DDBJ databases">
        <authorList>
            <person name="Lanie J.A."/>
            <person name="Ng W.-L."/>
            <person name="Kazmierczak K.M."/>
            <person name="Andrzejewski T.M."/>
            <person name="Davidsen T.M."/>
            <person name="Wayne K.J."/>
            <person name="Tettelin H."/>
            <person name="Glass J.I."/>
            <person name="Rusch D."/>
            <person name="Podicherti R."/>
            <person name="Tsui H.-C.T."/>
            <person name="Winkler M.E."/>
        </authorList>
    </citation>
    <scope>NUCLEOTIDE SEQUENCE</scope>
</reference>
<dbReference type="InterPro" id="IPR004520">
    <property type="entry name" value="GTPase_MnmE"/>
</dbReference>
<dbReference type="CDD" id="cd14858">
    <property type="entry name" value="TrmE_N"/>
    <property type="match status" value="1"/>
</dbReference>
<organism evidence="7">
    <name type="scientific">marine metagenome</name>
    <dbReference type="NCBI Taxonomy" id="408172"/>
    <lineage>
        <taxon>unclassified sequences</taxon>
        <taxon>metagenomes</taxon>
        <taxon>ecological metagenomes</taxon>
    </lineage>
</organism>
<accession>A0A381RT46</accession>
<evidence type="ECO:0000256" key="1">
    <source>
        <dbReference type="ARBA" id="ARBA00011043"/>
    </source>
</evidence>
<dbReference type="GO" id="GO:0030488">
    <property type="term" value="P:tRNA methylation"/>
    <property type="evidence" value="ECO:0007669"/>
    <property type="project" value="TreeGrafter"/>
</dbReference>
<dbReference type="InterPro" id="IPR027368">
    <property type="entry name" value="MnmE_dom2"/>
</dbReference>
<feature type="domain" description="GTP-binding protein TrmE N-terminal" evidence="6">
    <location>
        <begin position="9"/>
        <end position="122"/>
    </location>
</feature>
<evidence type="ECO:0000259" key="5">
    <source>
        <dbReference type="Pfam" id="PF01926"/>
    </source>
</evidence>
<dbReference type="GO" id="GO:0005829">
    <property type="term" value="C:cytosol"/>
    <property type="evidence" value="ECO:0007669"/>
    <property type="project" value="TreeGrafter"/>
</dbReference>
<dbReference type="InterPro" id="IPR018948">
    <property type="entry name" value="GTP-bd_TrmE_N"/>
</dbReference>
<dbReference type="Gene3D" id="3.40.50.300">
    <property type="entry name" value="P-loop containing nucleotide triphosphate hydrolases"/>
    <property type="match status" value="1"/>
</dbReference>
<proteinExistence type="inferred from homology"/>
<dbReference type="EMBL" id="UINC01002288">
    <property type="protein sequence ID" value="SUZ95042.1"/>
    <property type="molecule type" value="Genomic_DNA"/>
</dbReference>
<dbReference type="NCBIfam" id="TIGR00231">
    <property type="entry name" value="small_GTP"/>
    <property type="match status" value="1"/>
</dbReference>
<evidence type="ECO:0008006" key="8">
    <source>
        <dbReference type="Google" id="ProtNLM"/>
    </source>
</evidence>
<feature type="non-terminal residue" evidence="7">
    <location>
        <position position="1"/>
    </location>
</feature>
<dbReference type="Pfam" id="PF01926">
    <property type="entry name" value="MMR_HSR1"/>
    <property type="match status" value="1"/>
</dbReference>
<dbReference type="GO" id="GO:0002098">
    <property type="term" value="P:tRNA wobble uridine modification"/>
    <property type="evidence" value="ECO:0007669"/>
    <property type="project" value="TreeGrafter"/>
</dbReference>
<dbReference type="InterPro" id="IPR006073">
    <property type="entry name" value="GTP-bd"/>
</dbReference>
<dbReference type="InterPro" id="IPR005225">
    <property type="entry name" value="Small_GTP-bd"/>
</dbReference>